<protein>
    <recommendedName>
        <fullName evidence="3">DUF3006 family protein</fullName>
    </recommendedName>
</protein>
<evidence type="ECO:0000313" key="1">
    <source>
        <dbReference type="EMBL" id="MFD2116353.1"/>
    </source>
</evidence>
<dbReference type="RefSeq" id="WP_377772434.1">
    <property type="nucleotide sequence ID" value="NZ_JBHUHO010000030.1"/>
</dbReference>
<evidence type="ECO:0008006" key="3">
    <source>
        <dbReference type="Google" id="ProtNLM"/>
    </source>
</evidence>
<accession>A0ABW4YLJ2</accession>
<organism evidence="1 2">
    <name type="scientific">Paenibacillus yanchengensis</name>
    <dbReference type="NCBI Taxonomy" id="2035833"/>
    <lineage>
        <taxon>Bacteria</taxon>
        <taxon>Bacillati</taxon>
        <taxon>Bacillota</taxon>
        <taxon>Bacilli</taxon>
        <taxon>Bacillales</taxon>
        <taxon>Paenibacillaceae</taxon>
        <taxon>Paenibacillus</taxon>
    </lineage>
</organism>
<comment type="caution">
    <text evidence="1">The sequence shown here is derived from an EMBL/GenBank/DDBJ whole genome shotgun (WGS) entry which is preliminary data.</text>
</comment>
<evidence type="ECO:0000313" key="2">
    <source>
        <dbReference type="Proteomes" id="UP001597362"/>
    </source>
</evidence>
<gene>
    <name evidence="1" type="ORF">ACFSJH_11535</name>
</gene>
<name>A0ABW4YLJ2_9BACL</name>
<reference evidence="2" key="1">
    <citation type="journal article" date="2019" name="Int. J. Syst. Evol. Microbiol.">
        <title>The Global Catalogue of Microorganisms (GCM) 10K type strain sequencing project: providing services to taxonomists for standard genome sequencing and annotation.</title>
        <authorList>
            <consortium name="The Broad Institute Genomics Platform"/>
            <consortium name="The Broad Institute Genome Sequencing Center for Infectious Disease"/>
            <person name="Wu L."/>
            <person name="Ma J."/>
        </authorList>
    </citation>
    <scope>NUCLEOTIDE SEQUENCE [LARGE SCALE GENOMIC DNA]</scope>
    <source>
        <strain evidence="2">GH52</strain>
    </source>
</reference>
<keyword evidence="2" id="KW-1185">Reference proteome</keyword>
<dbReference type="EMBL" id="JBHUHO010000030">
    <property type="protein sequence ID" value="MFD2116353.1"/>
    <property type="molecule type" value="Genomic_DNA"/>
</dbReference>
<dbReference type="Proteomes" id="UP001597362">
    <property type="component" value="Unassembled WGS sequence"/>
</dbReference>
<proteinExistence type="predicted"/>
<sequence>MEVIKQYDVIILRDDRKGCVVEILGEQDVFIIDIGSSPEDWETIEVRRDEIEKVIPQ</sequence>